<keyword evidence="5 7" id="KW-0472">Membrane</keyword>
<evidence type="ECO:0000256" key="1">
    <source>
        <dbReference type="ARBA" id="ARBA00004141"/>
    </source>
</evidence>
<feature type="transmembrane region" description="Helical" evidence="7">
    <location>
        <begin position="72"/>
        <end position="93"/>
    </location>
</feature>
<dbReference type="PANTHER" id="PTHR30238">
    <property type="entry name" value="MEMBRANE BOUND PREDICTED REDOX MODULATOR"/>
    <property type="match status" value="1"/>
</dbReference>
<feature type="compositionally biased region" description="Low complexity" evidence="6">
    <location>
        <begin position="411"/>
        <end position="425"/>
    </location>
</feature>
<evidence type="ECO:0000256" key="4">
    <source>
        <dbReference type="ARBA" id="ARBA00022989"/>
    </source>
</evidence>
<dbReference type="AlphaFoldDB" id="A0A6G8KUR5"/>
<evidence type="ECO:0000256" key="3">
    <source>
        <dbReference type="ARBA" id="ARBA00022692"/>
    </source>
</evidence>
<dbReference type="PANTHER" id="PTHR30238:SF0">
    <property type="entry name" value="THYLAKOID MEMBRANE PROTEIN TERC, CHLOROPLASTIC"/>
    <property type="match status" value="1"/>
</dbReference>
<dbReference type="GO" id="GO:0016020">
    <property type="term" value="C:membrane"/>
    <property type="evidence" value="ECO:0007669"/>
    <property type="project" value="UniProtKB-SubCell"/>
</dbReference>
<evidence type="ECO:0000313" key="9">
    <source>
        <dbReference type="EMBL" id="QIN28363.1"/>
    </source>
</evidence>
<feature type="transmembrane region" description="Helical" evidence="7">
    <location>
        <begin position="191"/>
        <end position="211"/>
    </location>
</feature>
<dbReference type="EMBL" id="CP035810">
    <property type="protein sequence ID" value="QIN28363.1"/>
    <property type="molecule type" value="Genomic_DNA"/>
</dbReference>
<evidence type="ECO:0000256" key="7">
    <source>
        <dbReference type="SAM" id="Phobius"/>
    </source>
</evidence>
<evidence type="ECO:0000313" key="11">
    <source>
        <dbReference type="Proteomes" id="UP000549517"/>
    </source>
</evidence>
<dbReference type="InterPro" id="IPR022369">
    <property type="entry name" value="Integral_membrane_TerC_rswitch"/>
</dbReference>
<proteinExistence type="inferred from homology"/>
<comment type="subcellular location">
    <subcellularLocation>
        <location evidence="1">Membrane</location>
        <topology evidence="1">Multi-pass membrane protein</topology>
    </subcellularLocation>
</comment>
<reference evidence="9 10" key="1">
    <citation type="submission" date="2019-02" db="EMBL/GenBank/DDBJ databases">
        <title>Complete Genome Sequence and Methylome Analysis of Brevibacterium luteolum NEB1784.</title>
        <authorList>
            <person name="Fomenkov A."/>
            <person name="Roberts R.J."/>
        </authorList>
    </citation>
    <scope>NUCLEOTIDE SEQUENCE [LARGE SCALE GENOMIC DNA]</scope>
    <source>
        <strain evidence="9 10">NEB1784</strain>
    </source>
</reference>
<dbReference type="InterPro" id="IPR005496">
    <property type="entry name" value="Integral_membrane_TerC"/>
</dbReference>
<evidence type="ECO:0000256" key="6">
    <source>
        <dbReference type="SAM" id="MobiDB-lite"/>
    </source>
</evidence>
<keyword evidence="3 7" id="KW-0812">Transmembrane</keyword>
<comment type="similarity">
    <text evidence="2">Belongs to the TerC family.</text>
</comment>
<feature type="transmembrane region" description="Helical" evidence="7">
    <location>
        <begin position="288"/>
        <end position="308"/>
    </location>
</feature>
<dbReference type="NCBIfam" id="TIGR03718">
    <property type="entry name" value="R_switched_Alx"/>
    <property type="match status" value="1"/>
</dbReference>
<evidence type="ECO:0000313" key="10">
    <source>
        <dbReference type="Proteomes" id="UP000501518"/>
    </source>
</evidence>
<sequence>MNSALPLWFEITSLSVLCLILLVDLLLVVKRPHVPSMKEASLWVGFYVTLALIFAGLMFLMGDSEHGAQFLAGWLTEYSLSIDNLFVFVIIMTRFKVPAKYQQEVLMVGIILALIFRGAFILAGAIIIEMFIGVFFIFGAFLLWTAWNQAFGGDDEDNEDNKFIKMLRKRINITDDYNGNKLTTRIDGKKFYTPMLLVFLAIGTTDVMFALDSIPAIFGITRSPFIVFTANLFALMGLRQLYFLLGGLMDRLIYLKYGIAAILAFIGVKLIMHAAHETFLPMVPDVNTWVSLGVICAAMLTATIASLIHMRRYPSRIPLGPVEHTVRHKDGTIEHVDAARVYEEVRSAREDNGTSGESVLPEAVSADPTMPHTPATTEAGIGESLTGNGEPISLSPASDGEQTTASGGSHAAGTEATGEDTGTQR</sequence>
<feature type="transmembrane region" description="Helical" evidence="7">
    <location>
        <begin position="130"/>
        <end position="147"/>
    </location>
</feature>
<evidence type="ECO:0000256" key="2">
    <source>
        <dbReference type="ARBA" id="ARBA00007511"/>
    </source>
</evidence>
<organism evidence="9 10">
    <name type="scientific">Brevibacterium luteolum</name>
    <dbReference type="NCBI Taxonomy" id="199591"/>
    <lineage>
        <taxon>Bacteria</taxon>
        <taxon>Bacillati</taxon>
        <taxon>Actinomycetota</taxon>
        <taxon>Actinomycetes</taxon>
        <taxon>Micrococcales</taxon>
        <taxon>Brevibacteriaceae</taxon>
        <taxon>Brevibacterium</taxon>
    </lineage>
</organism>
<reference evidence="8 11" key="2">
    <citation type="submission" date="2020-05" db="EMBL/GenBank/DDBJ databases">
        <title>MicrobeNet Type strains.</title>
        <authorList>
            <person name="Nicholson A.C."/>
        </authorList>
    </citation>
    <scope>NUCLEOTIDE SEQUENCE [LARGE SCALE GENOMIC DNA]</scope>
    <source>
        <strain evidence="8 11">CCUG 46604</strain>
    </source>
</reference>
<gene>
    <name evidence="9" type="ORF">EW640_03050</name>
    <name evidence="8" type="ORF">HLA91_07390</name>
</gene>
<feature type="transmembrane region" description="Helical" evidence="7">
    <location>
        <begin position="6"/>
        <end position="28"/>
    </location>
</feature>
<keyword evidence="4 7" id="KW-1133">Transmembrane helix</keyword>
<dbReference type="KEGG" id="blut:EW640_03050"/>
<dbReference type="Pfam" id="PF03741">
    <property type="entry name" value="TerC"/>
    <property type="match status" value="1"/>
</dbReference>
<evidence type="ECO:0000256" key="5">
    <source>
        <dbReference type="ARBA" id="ARBA00023136"/>
    </source>
</evidence>
<feature type="transmembrane region" description="Helical" evidence="7">
    <location>
        <begin position="105"/>
        <end position="124"/>
    </location>
</feature>
<accession>A0A6G8KUR5</accession>
<feature type="region of interest" description="Disordered" evidence="6">
    <location>
        <begin position="346"/>
        <end position="425"/>
    </location>
</feature>
<dbReference type="EMBL" id="JABEMC010000003">
    <property type="protein sequence ID" value="NNG79197.1"/>
    <property type="molecule type" value="Genomic_DNA"/>
</dbReference>
<evidence type="ECO:0000313" key="8">
    <source>
        <dbReference type="EMBL" id="NNG79197.1"/>
    </source>
</evidence>
<dbReference type="Proteomes" id="UP000549517">
    <property type="component" value="Unassembled WGS sequence"/>
</dbReference>
<dbReference type="Proteomes" id="UP000501518">
    <property type="component" value="Chromosome"/>
</dbReference>
<name>A0A6G8KUR5_9MICO</name>
<protein>
    <submittedName>
        <fullName evidence="9">TerC family protein</fullName>
    </submittedName>
</protein>
<feature type="transmembrane region" description="Helical" evidence="7">
    <location>
        <begin position="223"/>
        <end position="245"/>
    </location>
</feature>
<feature type="transmembrane region" description="Helical" evidence="7">
    <location>
        <begin position="40"/>
        <end position="60"/>
    </location>
</feature>
<feature type="transmembrane region" description="Helical" evidence="7">
    <location>
        <begin position="257"/>
        <end position="276"/>
    </location>
</feature>